<dbReference type="Pfam" id="PF01408">
    <property type="entry name" value="GFO_IDH_MocA"/>
    <property type="match status" value="1"/>
</dbReference>
<evidence type="ECO:0000313" key="4">
    <source>
        <dbReference type="Proteomes" id="UP001598138"/>
    </source>
</evidence>
<dbReference type="Proteomes" id="UP001598138">
    <property type="component" value="Unassembled WGS sequence"/>
</dbReference>
<dbReference type="EMBL" id="JBBKXZ010000002">
    <property type="protein sequence ID" value="MFD3394347.1"/>
    <property type="molecule type" value="Genomic_DNA"/>
</dbReference>
<comment type="caution">
    <text evidence="3">The sequence shown here is derived from an EMBL/GenBank/DDBJ whole genome shotgun (WGS) entry which is preliminary data.</text>
</comment>
<dbReference type="Gene3D" id="3.30.360.10">
    <property type="entry name" value="Dihydrodipicolinate Reductase, domain 2"/>
    <property type="match status" value="1"/>
</dbReference>
<organism evidence="3 4">
    <name type="scientific">Aquirufa avitistagni</name>
    <dbReference type="NCBI Taxonomy" id="3104728"/>
    <lineage>
        <taxon>Bacteria</taxon>
        <taxon>Pseudomonadati</taxon>
        <taxon>Bacteroidota</taxon>
        <taxon>Cytophagia</taxon>
        <taxon>Cytophagales</taxon>
        <taxon>Flectobacillaceae</taxon>
        <taxon>Aquirufa</taxon>
    </lineage>
</organism>
<accession>A0ABW6DBR6</accession>
<reference evidence="3 4" key="1">
    <citation type="submission" date="2024-03" db="EMBL/GenBank/DDBJ databases">
        <title>Aquirufa genome sequencing.</title>
        <authorList>
            <person name="Pitt A."/>
            <person name="Hahn M.W."/>
        </authorList>
    </citation>
    <scope>NUCLEOTIDE SEQUENCE [LARGE SCALE GENOMIC DNA]</scope>
    <source>
        <strain evidence="3 4">OSTEICH-129V</strain>
    </source>
</reference>
<dbReference type="InterPro" id="IPR000683">
    <property type="entry name" value="Gfo/Idh/MocA-like_OxRdtase_N"/>
</dbReference>
<dbReference type="PANTHER" id="PTHR43249:SF1">
    <property type="entry name" value="D-GLUCOSIDE 3-DEHYDROGENASE"/>
    <property type="match status" value="1"/>
</dbReference>
<feature type="domain" description="Gfo/Idh/MocA-like oxidoreductase C-terminal" evidence="2">
    <location>
        <begin position="132"/>
        <end position="335"/>
    </location>
</feature>
<dbReference type="InterPro" id="IPR004104">
    <property type="entry name" value="Gfo/Idh/MocA-like_OxRdtase_C"/>
</dbReference>
<gene>
    <name evidence="3" type="ORF">U0R10_06920</name>
</gene>
<dbReference type="InterPro" id="IPR052515">
    <property type="entry name" value="Gfo/Idh/MocA_Oxidoreductase"/>
</dbReference>
<dbReference type="SUPFAM" id="SSF51735">
    <property type="entry name" value="NAD(P)-binding Rossmann-fold domains"/>
    <property type="match status" value="1"/>
</dbReference>
<dbReference type="PANTHER" id="PTHR43249">
    <property type="entry name" value="UDP-N-ACETYL-2-AMINO-2-DEOXY-D-GLUCURONATE OXIDASE"/>
    <property type="match status" value="1"/>
</dbReference>
<name>A0ABW6DBR6_9BACT</name>
<dbReference type="SUPFAM" id="SSF55347">
    <property type="entry name" value="Glyceraldehyde-3-phosphate dehydrogenase-like, C-terminal domain"/>
    <property type="match status" value="1"/>
</dbReference>
<proteinExistence type="predicted"/>
<feature type="domain" description="Gfo/Idh/MocA-like oxidoreductase N-terminal" evidence="1">
    <location>
        <begin position="3"/>
        <end position="117"/>
    </location>
</feature>
<dbReference type="Gene3D" id="3.40.50.720">
    <property type="entry name" value="NAD(P)-binding Rossmann-like Domain"/>
    <property type="match status" value="1"/>
</dbReference>
<evidence type="ECO:0000313" key="3">
    <source>
        <dbReference type="EMBL" id="MFD3394347.1"/>
    </source>
</evidence>
<dbReference type="Pfam" id="PF02894">
    <property type="entry name" value="GFO_IDH_MocA_C"/>
    <property type="match status" value="1"/>
</dbReference>
<dbReference type="RefSeq" id="WP_377983229.1">
    <property type="nucleotide sequence ID" value="NZ_JBBKXZ010000002.1"/>
</dbReference>
<evidence type="ECO:0000259" key="2">
    <source>
        <dbReference type="Pfam" id="PF02894"/>
    </source>
</evidence>
<protein>
    <submittedName>
        <fullName evidence="3">Gfo/Idh/MocA family oxidoreductase</fullName>
    </submittedName>
</protein>
<dbReference type="InterPro" id="IPR036291">
    <property type="entry name" value="NAD(P)-bd_dom_sf"/>
</dbReference>
<sequence>MKLNILLLGCGRIGERHAEHISNYGNLIAVCDTEESKASSFAKKYSCNYYITIEEMFASEKSADVIAICTPNGLHAEHSIYALNHGVNVLCEKPIALSTSDCGRMISIAEKNNKRIFAIKQNRFNPPVEVVKKLIDDGKLGEIFSVQLSCFWNRNPDYYLNSWKGTKKLDGGTLFTQFSHFVDLLYWLVGDVKQVKAFGKNFNHEHIIEFEDTGVVILEFIGGQLGTINYTVNSYKKNMEGSLTIFGSKGTVKIGGQYLNELEYYSLESDEKISIAEGNKPNNYGNYVGSMSNHNLVYENLIDVMQNNAPISTNVFEAFKTVEIIEKIYTSIANGGN</sequence>
<evidence type="ECO:0000259" key="1">
    <source>
        <dbReference type="Pfam" id="PF01408"/>
    </source>
</evidence>
<keyword evidence="4" id="KW-1185">Reference proteome</keyword>